<dbReference type="InterPro" id="IPR020103">
    <property type="entry name" value="PsdUridine_synth_cat_dom_sf"/>
</dbReference>
<evidence type="ECO:0000256" key="3">
    <source>
        <dbReference type="ARBA" id="ARBA00023235"/>
    </source>
</evidence>
<dbReference type="RefSeq" id="WP_073341949.1">
    <property type="nucleotide sequence ID" value="NZ_FQVH01000005.1"/>
</dbReference>
<keyword evidence="3 6" id="KW-0413">Isomerase</keyword>
<organism evidence="8 9">
    <name type="scientific">Caldanaerobius fijiensis DSM 17918</name>
    <dbReference type="NCBI Taxonomy" id="1121256"/>
    <lineage>
        <taxon>Bacteria</taxon>
        <taxon>Bacillati</taxon>
        <taxon>Bacillota</taxon>
        <taxon>Clostridia</taxon>
        <taxon>Thermoanaerobacterales</taxon>
        <taxon>Thermoanaerobacteraceae</taxon>
        <taxon>Caldanaerobius</taxon>
    </lineage>
</organism>
<dbReference type="InterPro" id="IPR050188">
    <property type="entry name" value="RluA_PseudoU_synthase"/>
</dbReference>
<evidence type="ECO:0000313" key="8">
    <source>
        <dbReference type="EMBL" id="SHE78363.1"/>
    </source>
</evidence>
<evidence type="ECO:0000256" key="6">
    <source>
        <dbReference type="RuleBase" id="RU362028"/>
    </source>
</evidence>
<dbReference type="GO" id="GO:0140098">
    <property type="term" value="F:catalytic activity, acting on RNA"/>
    <property type="evidence" value="ECO:0007669"/>
    <property type="project" value="UniProtKB-ARBA"/>
</dbReference>
<dbReference type="GO" id="GO:0003723">
    <property type="term" value="F:RNA binding"/>
    <property type="evidence" value="ECO:0007669"/>
    <property type="project" value="UniProtKB-KW"/>
</dbReference>
<comment type="catalytic activity">
    <reaction evidence="1 6">
        <text>a uridine in RNA = a pseudouridine in RNA</text>
        <dbReference type="Rhea" id="RHEA:48348"/>
        <dbReference type="Rhea" id="RHEA-COMP:12068"/>
        <dbReference type="Rhea" id="RHEA-COMP:12069"/>
        <dbReference type="ChEBI" id="CHEBI:65314"/>
        <dbReference type="ChEBI" id="CHEBI:65315"/>
    </reaction>
</comment>
<reference evidence="8 9" key="1">
    <citation type="submission" date="2016-11" db="EMBL/GenBank/DDBJ databases">
        <authorList>
            <person name="Jaros S."/>
            <person name="Januszkiewicz K."/>
            <person name="Wedrychowicz H."/>
        </authorList>
    </citation>
    <scope>NUCLEOTIDE SEQUENCE [LARGE SCALE GENOMIC DNA]</scope>
    <source>
        <strain evidence="8 9">DSM 17918</strain>
    </source>
</reference>
<dbReference type="InterPro" id="IPR006224">
    <property type="entry name" value="PsdUridine_synth_RluA-like_CS"/>
</dbReference>
<dbReference type="SUPFAM" id="SSF55120">
    <property type="entry name" value="Pseudouridine synthase"/>
    <property type="match status" value="1"/>
</dbReference>
<gene>
    <name evidence="8" type="ORF">SAMN02746089_00809</name>
</gene>
<dbReference type="Pfam" id="PF00849">
    <property type="entry name" value="PseudoU_synth_2"/>
    <property type="match status" value="1"/>
</dbReference>
<evidence type="ECO:0000256" key="5">
    <source>
        <dbReference type="PROSITE-ProRule" id="PRU00182"/>
    </source>
</evidence>
<dbReference type="CDD" id="cd02869">
    <property type="entry name" value="PseudoU_synth_RluA_like"/>
    <property type="match status" value="1"/>
</dbReference>
<dbReference type="PROSITE" id="PS01129">
    <property type="entry name" value="PSI_RLU"/>
    <property type="match status" value="1"/>
</dbReference>
<evidence type="ECO:0000256" key="2">
    <source>
        <dbReference type="ARBA" id="ARBA00010876"/>
    </source>
</evidence>
<accession>A0A1M4WB97</accession>
<dbReference type="InterPro" id="IPR006145">
    <property type="entry name" value="PsdUridine_synth_RsuA/RluA"/>
</dbReference>
<dbReference type="CDD" id="cd00165">
    <property type="entry name" value="S4"/>
    <property type="match status" value="1"/>
</dbReference>
<sequence length="291" mass="33102">MRFRVDLDYDGMTVGEFLKSKRFSRRTINRLKSGGRIFLNGAIAYTGEVIKNGDILDIDFTEDCNIVPSPIPLDIIYEDEDILVLNKQPGIVVHPTAYHYDDTIGNGVMYYFSQKGLKRGFHPVNRLDRETSGVLIIALNQHMHNMIQQYGQMDKAYIAVVEGVVEKDCGTIDLPIARKPGSLIERCVSQDGQRAITHFCTVKRLENMTVLLLKLETGRTHQIRVHLSYIGHPIIGDTLYGKLYGKPNAEINRHALHCSEMSFLHPYTGKRVFFKAPLPQDMENLIVKQQK</sequence>
<dbReference type="EMBL" id="FQVH01000005">
    <property type="protein sequence ID" value="SHE78363.1"/>
    <property type="molecule type" value="Genomic_DNA"/>
</dbReference>
<dbReference type="GO" id="GO:0000455">
    <property type="term" value="P:enzyme-directed rRNA pseudouridine synthesis"/>
    <property type="evidence" value="ECO:0007669"/>
    <property type="project" value="TreeGrafter"/>
</dbReference>
<evidence type="ECO:0000259" key="7">
    <source>
        <dbReference type="Pfam" id="PF00849"/>
    </source>
</evidence>
<dbReference type="Proteomes" id="UP000184088">
    <property type="component" value="Unassembled WGS sequence"/>
</dbReference>
<proteinExistence type="inferred from homology"/>
<dbReference type="STRING" id="1121256.SAMN02746089_00809"/>
<dbReference type="InterPro" id="IPR006225">
    <property type="entry name" value="PsdUridine_synth_RluC/D"/>
</dbReference>
<dbReference type="AlphaFoldDB" id="A0A1M4WB97"/>
<evidence type="ECO:0000313" key="9">
    <source>
        <dbReference type="Proteomes" id="UP000184088"/>
    </source>
</evidence>
<keyword evidence="9" id="KW-1185">Reference proteome</keyword>
<comment type="similarity">
    <text evidence="2 6">Belongs to the pseudouridine synthase RluA family.</text>
</comment>
<protein>
    <recommendedName>
        <fullName evidence="6">Pseudouridine synthase</fullName>
        <ecNumber evidence="6">5.4.99.-</ecNumber>
    </recommendedName>
</protein>
<dbReference type="PANTHER" id="PTHR21600">
    <property type="entry name" value="MITOCHONDRIAL RNA PSEUDOURIDINE SYNTHASE"/>
    <property type="match status" value="1"/>
</dbReference>
<feature type="domain" description="Pseudouridine synthase RsuA/RluA-like" evidence="7">
    <location>
        <begin position="81"/>
        <end position="228"/>
    </location>
</feature>
<dbReference type="GO" id="GO:0009982">
    <property type="term" value="F:pseudouridine synthase activity"/>
    <property type="evidence" value="ECO:0007669"/>
    <property type="project" value="InterPro"/>
</dbReference>
<name>A0A1M4WB97_9THEO</name>
<dbReference type="NCBIfam" id="TIGR00005">
    <property type="entry name" value="rluA_subfam"/>
    <property type="match status" value="1"/>
</dbReference>
<keyword evidence="5" id="KW-0694">RNA-binding</keyword>
<comment type="function">
    <text evidence="6">Responsible for synthesis of pseudouridine from uracil.</text>
</comment>
<dbReference type="PROSITE" id="PS50889">
    <property type="entry name" value="S4"/>
    <property type="match status" value="1"/>
</dbReference>
<dbReference type="Gene3D" id="3.30.2350.10">
    <property type="entry name" value="Pseudouridine synthase"/>
    <property type="match status" value="1"/>
</dbReference>
<feature type="active site" evidence="4">
    <location>
        <position position="128"/>
    </location>
</feature>
<dbReference type="OrthoDB" id="9807829at2"/>
<dbReference type="EC" id="5.4.99.-" evidence="6"/>
<evidence type="ECO:0000256" key="1">
    <source>
        <dbReference type="ARBA" id="ARBA00000073"/>
    </source>
</evidence>
<evidence type="ECO:0000256" key="4">
    <source>
        <dbReference type="PIRSR" id="PIRSR606225-1"/>
    </source>
</evidence>
<dbReference type="PANTHER" id="PTHR21600:SF44">
    <property type="entry name" value="RIBOSOMAL LARGE SUBUNIT PSEUDOURIDINE SYNTHASE D"/>
    <property type="match status" value="1"/>
</dbReference>